<protein>
    <recommendedName>
        <fullName evidence="5">Polyketide synthase</fullName>
    </recommendedName>
</protein>
<name>A0A381ZVY7_9ZZZZ</name>
<dbReference type="SUPFAM" id="SSF53335">
    <property type="entry name" value="S-adenosyl-L-methionine-dependent methyltransferases"/>
    <property type="match status" value="1"/>
</dbReference>
<evidence type="ECO:0000259" key="1">
    <source>
        <dbReference type="Pfam" id="PF23525"/>
    </source>
</evidence>
<feature type="domain" description="AprA-like N-terminal" evidence="2">
    <location>
        <begin position="63"/>
        <end position="129"/>
    </location>
</feature>
<evidence type="ECO:0000259" key="3">
    <source>
        <dbReference type="Pfam" id="PF23589"/>
    </source>
</evidence>
<dbReference type="InterPro" id="IPR056393">
    <property type="entry name" value="AprA-like_MT2"/>
</dbReference>
<evidence type="ECO:0008006" key="5">
    <source>
        <dbReference type="Google" id="ProtNLM"/>
    </source>
</evidence>
<sequence>MIAQILGRYDSPPLHKRSLVFIFCARNDTAALGKNTMSDNTATKSPNSATACIKLDRSQQSALRSRLFRHLDGFPIAPTMVALKTRGVLDLFSKGGTVSLDDITSQCQGNEGYLQVALRLLCSQGWLVQNINPIEDTVRYTTTNRTAAAFEATKAYEGSIGYLEVAANMHHYLFGGATVNPQQELALMLERHSEYWGMISGDDLETNIVQKQVLIHLEGMMLAPVLVALGMNGTLLHCSHDSPIITTDNLSSHPGRAQVVLDMFSQFNLGRMTPKGFLLNEKGLFFVQRAAAYGVTVSYLPMFQKIEELLFGNPRVIWDTHLNGYESHVDRKMNVWGSGGAHQNYFRKVDEVIEDIFNRPIDQQPSGIADMGCGDGSLLAHIFDVIWHKTKRAGLLEQHPLFIIGSDYNQAAIEVAKENLSKADIWANVIFGDIGDPTQFAAHLKDEYNLLAHDLLNVRSFLDHNRQYEPPTCVEAGRMSRSSGAFAYRGQRINNNVLEQNLVDHFRKWAPLVGKFGLLVLELHTIPPKLAALNIGRTNVTAYDGTHGYSDQYIVEQEVFLSAAKEAGLTPDNRFQARYPNSDLATVTVNLLHAA</sequence>
<organism evidence="4">
    <name type="scientific">marine metagenome</name>
    <dbReference type="NCBI Taxonomy" id="408172"/>
    <lineage>
        <taxon>unclassified sequences</taxon>
        <taxon>metagenomes</taxon>
        <taxon>ecological metagenomes</taxon>
    </lineage>
</organism>
<dbReference type="AlphaFoldDB" id="A0A381ZVY7"/>
<dbReference type="EMBL" id="UINC01022749">
    <property type="protein sequence ID" value="SVA93007.1"/>
    <property type="molecule type" value="Genomic_DNA"/>
</dbReference>
<dbReference type="Pfam" id="PF23526">
    <property type="entry name" value="AprA_N"/>
    <property type="match status" value="1"/>
</dbReference>
<dbReference type="Gene3D" id="3.40.50.150">
    <property type="entry name" value="Vaccinia Virus protein VP39"/>
    <property type="match status" value="1"/>
</dbReference>
<feature type="domain" description="AprA-like MT2-like" evidence="1">
    <location>
        <begin position="326"/>
        <end position="590"/>
    </location>
</feature>
<dbReference type="Pfam" id="PF23589">
    <property type="entry name" value="WHD_AprA"/>
    <property type="match status" value="1"/>
</dbReference>
<dbReference type="InterPro" id="IPR056394">
    <property type="entry name" value="AprA-like_N"/>
</dbReference>
<dbReference type="InterPro" id="IPR056395">
    <property type="entry name" value="WH_AprA"/>
</dbReference>
<proteinExistence type="predicted"/>
<reference evidence="4" key="1">
    <citation type="submission" date="2018-05" db="EMBL/GenBank/DDBJ databases">
        <authorList>
            <person name="Lanie J.A."/>
            <person name="Ng W.-L."/>
            <person name="Kazmierczak K.M."/>
            <person name="Andrzejewski T.M."/>
            <person name="Davidsen T.M."/>
            <person name="Wayne K.J."/>
            <person name="Tettelin H."/>
            <person name="Glass J.I."/>
            <person name="Rusch D."/>
            <person name="Podicherti R."/>
            <person name="Tsui H.-C.T."/>
            <person name="Winkler M.E."/>
        </authorList>
    </citation>
    <scope>NUCLEOTIDE SEQUENCE</scope>
</reference>
<feature type="domain" description="AprA winged helix" evidence="3">
    <location>
        <begin position="218"/>
        <end position="313"/>
    </location>
</feature>
<dbReference type="InterPro" id="IPR029063">
    <property type="entry name" value="SAM-dependent_MTases_sf"/>
</dbReference>
<evidence type="ECO:0000259" key="2">
    <source>
        <dbReference type="Pfam" id="PF23526"/>
    </source>
</evidence>
<dbReference type="Pfam" id="PF23525">
    <property type="entry name" value="Methyltransf_36"/>
    <property type="match status" value="1"/>
</dbReference>
<evidence type="ECO:0000313" key="4">
    <source>
        <dbReference type="EMBL" id="SVA93007.1"/>
    </source>
</evidence>
<accession>A0A381ZVY7</accession>
<gene>
    <name evidence="4" type="ORF">METZ01_LOCUS145861</name>
</gene>